<evidence type="ECO:0000259" key="3">
    <source>
        <dbReference type="PROSITE" id="PS50110"/>
    </source>
</evidence>
<gene>
    <name evidence="4" type="ORF">BCF33_1739</name>
</gene>
<sequence length="129" mass="13504">MAGKTDRTDTRTGTILVVEDETLIAMDIEATLREGGYDDVHVATSAGRAGAYLDAATPSAALLDVNLGRDETSVELARLLDARGCPILFMTGYTASAVALPGALSEAPRLSKPFEEGELLDALAALLRP</sequence>
<dbReference type="Proteomes" id="UP000238801">
    <property type="component" value="Unassembled WGS sequence"/>
</dbReference>
<dbReference type="InterPro" id="IPR011006">
    <property type="entry name" value="CheY-like_superfamily"/>
</dbReference>
<dbReference type="InterPro" id="IPR050595">
    <property type="entry name" value="Bact_response_regulator"/>
</dbReference>
<dbReference type="InterPro" id="IPR001789">
    <property type="entry name" value="Sig_transdc_resp-reg_receiver"/>
</dbReference>
<dbReference type="AlphaFoldDB" id="A0A2T0X1Q2"/>
<keyword evidence="1 2" id="KW-0597">Phosphoprotein</keyword>
<dbReference type="PROSITE" id="PS50110">
    <property type="entry name" value="RESPONSE_REGULATORY"/>
    <property type="match status" value="1"/>
</dbReference>
<dbReference type="SUPFAM" id="SSF52172">
    <property type="entry name" value="CheY-like"/>
    <property type="match status" value="1"/>
</dbReference>
<dbReference type="SMART" id="SM00448">
    <property type="entry name" value="REC"/>
    <property type="match status" value="1"/>
</dbReference>
<dbReference type="EMBL" id="PVTT01000002">
    <property type="protein sequence ID" value="PRY92876.1"/>
    <property type="molecule type" value="Genomic_DNA"/>
</dbReference>
<evidence type="ECO:0000256" key="1">
    <source>
        <dbReference type="ARBA" id="ARBA00022553"/>
    </source>
</evidence>
<protein>
    <submittedName>
        <fullName evidence="4">Response regulator receiver domain-containing protein</fullName>
    </submittedName>
</protein>
<feature type="domain" description="Response regulatory" evidence="3">
    <location>
        <begin position="14"/>
        <end position="127"/>
    </location>
</feature>
<proteinExistence type="predicted"/>
<comment type="caution">
    <text evidence="4">The sequence shown here is derived from an EMBL/GenBank/DDBJ whole genome shotgun (WGS) entry which is preliminary data.</text>
</comment>
<dbReference type="Gene3D" id="3.40.50.2300">
    <property type="match status" value="1"/>
</dbReference>
<dbReference type="PANTHER" id="PTHR44591">
    <property type="entry name" value="STRESS RESPONSE REGULATOR PROTEIN 1"/>
    <property type="match status" value="1"/>
</dbReference>
<feature type="modified residue" description="4-aspartylphosphate" evidence="2">
    <location>
        <position position="64"/>
    </location>
</feature>
<evidence type="ECO:0000313" key="5">
    <source>
        <dbReference type="Proteomes" id="UP000238801"/>
    </source>
</evidence>
<dbReference type="GO" id="GO:0000160">
    <property type="term" value="P:phosphorelay signal transduction system"/>
    <property type="evidence" value="ECO:0007669"/>
    <property type="project" value="InterPro"/>
</dbReference>
<name>A0A2T0X1Q2_9RHOB</name>
<organism evidence="4 5">
    <name type="scientific">Hasllibacter halocynthiae</name>
    <dbReference type="NCBI Taxonomy" id="595589"/>
    <lineage>
        <taxon>Bacteria</taxon>
        <taxon>Pseudomonadati</taxon>
        <taxon>Pseudomonadota</taxon>
        <taxon>Alphaproteobacteria</taxon>
        <taxon>Rhodobacterales</taxon>
        <taxon>Roseobacteraceae</taxon>
        <taxon>Hasllibacter</taxon>
    </lineage>
</organism>
<evidence type="ECO:0000313" key="4">
    <source>
        <dbReference type="EMBL" id="PRY92876.1"/>
    </source>
</evidence>
<keyword evidence="5" id="KW-1185">Reference proteome</keyword>
<dbReference type="RefSeq" id="WP_106160532.1">
    <property type="nucleotide sequence ID" value="NZ_PVTT01000002.1"/>
</dbReference>
<accession>A0A2T0X1Q2</accession>
<dbReference type="Pfam" id="PF00072">
    <property type="entry name" value="Response_reg"/>
    <property type="match status" value="1"/>
</dbReference>
<evidence type="ECO:0000256" key="2">
    <source>
        <dbReference type="PROSITE-ProRule" id="PRU00169"/>
    </source>
</evidence>
<dbReference type="PANTHER" id="PTHR44591:SF3">
    <property type="entry name" value="RESPONSE REGULATORY DOMAIN-CONTAINING PROTEIN"/>
    <property type="match status" value="1"/>
</dbReference>
<dbReference type="OrthoDB" id="582170at2"/>
<reference evidence="4 5" key="1">
    <citation type="submission" date="2018-03" db="EMBL/GenBank/DDBJ databases">
        <title>Genomic Encyclopedia of Archaeal and Bacterial Type Strains, Phase II (KMG-II): from individual species to whole genera.</title>
        <authorList>
            <person name="Goeker M."/>
        </authorList>
    </citation>
    <scope>NUCLEOTIDE SEQUENCE [LARGE SCALE GENOMIC DNA]</scope>
    <source>
        <strain evidence="4 5">DSM 29318</strain>
    </source>
</reference>